<dbReference type="Gene3D" id="3.40.50.300">
    <property type="entry name" value="P-loop containing nucleotide triphosphate hydrolases"/>
    <property type="match status" value="1"/>
</dbReference>
<accession>G5JUE5</accession>
<dbReference type="InterPro" id="IPR017871">
    <property type="entry name" value="ABC_transporter-like_CS"/>
</dbReference>
<proteinExistence type="inferred from homology"/>
<reference evidence="7 8" key="1">
    <citation type="journal article" date="2014" name="Int. J. Syst. Evol. Microbiol.">
        <title>Phylogenomics and the dynamic genome evolution of the genus Streptococcus.</title>
        <authorList>
            <consortium name="The Broad Institute Genome Sequencing Platform"/>
            <person name="Richards V.P."/>
            <person name="Palmer S.R."/>
            <person name="Pavinski Bitar P.D."/>
            <person name="Qin X."/>
            <person name="Weinstock G.M."/>
            <person name="Highlander S.K."/>
            <person name="Town C.D."/>
            <person name="Burne R.A."/>
            <person name="Stanhope M.J."/>
        </authorList>
    </citation>
    <scope>NUCLEOTIDE SEQUENCE [LARGE SCALE GENOMIC DNA]</scope>
    <source>
        <strain evidence="7 8">NCTC 11558</strain>
    </source>
</reference>
<dbReference type="PROSITE" id="PS50893">
    <property type="entry name" value="ABC_TRANSPORTER_2"/>
    <property type="match status" value="1"/>
</dbReference>
<keyword evidence="4 7" id="KW-0067">ATP-binding</keyword>
<comment type="caution">
    <text evidence="7">The sequence shown here is derived from an EMBL/GenBank/DDBJ whole genome shotgun (WGS) entry which is preliminary data.</text>
</comment>
<evidence type="ECO:0000256" key="3">
    <source>
        <dbReference type="ARBA" id="ARBA00022741"/>
    </source>
</evidence>
<gene>
    <name evidence="7" type="ORF">STRMA_0686</name>
</gene>
<comment type="similarity">
    <text evidence="1">Belongs to the ABC transporter superfamily.</text>
</comment>
<keyword evidence="8" id="KW-1185">Reference proteome</keyword>
<dbReference type="InterPro" id="IPR003593">
    <property type="entry name" value="AAA+_ATPase"/>
</dbReference>
<evidence type="ECO:0000259" key="6">
    <source>
        <dbReference type="PROSITE" id="PS50893"/>
    </source>
</evidence>
<evidence type="ECO:0000313" key="7">
    <source>
        <dbReference type="EMBL" id="EHJ52221.1"/>
    </source>
</evidence>
<dbReference type="InterPro" id="IPR003439">
    <property type="entry name" value="ABC_transporter-like_ATP-bd"/>
</dbReference>
<keyword evidence="3" id="KW-0547">Nucleotide-binding</keyword>
<dbReference type="GO" id="GO:0015418">
    <property type="term" value="F:ABC-type quaternary ammonium compound transporting activity"/>
    <property type="evidence" value="ECO:0007669"/>
    <property type="project" value="UniProtKB-EC"/>
</dbReference>
<evidence type="ECO:0000313" key="8">
    <source>
        <dbReference type="Proteomes" id="UP000003573"/>
    </source>
</evidence>
<dbReference type="SUPFAM" id="SSF52540">
    <property type="entry name" value="P-loop containing nucleoside triphosphate hydrolases"/>
    <property type="match status" value="1"/>
</dbReference>
<evidence type="ECO:0000256" key="1">
    <source>
        <dbReference type="ARBA" id="ARBA00005417"/>
    </source>
</evidence>
<feature type="domain" description="ABC transporter" evidence="6">
    <location>
        <begin position="2"/>
        <end position="236"/>
    </location>
</feature>
<dbReference type="AlphaFoldDB" id="G5JUE5"/>
<dbReference type="GO" id="GO:0005524">
    <property type="term" value="F:ATP binding"/>
    <property type="evidence" value="ECO:0007669"/>
    <property type="project" value="UniProtKB-KW"/>
</dbReference>
<dbReference type="EC" id="7.6.2.9" evidence="5"/>
<dbReference type="FunFam" id="3.40.50.300:FF:000425">
    <property type="entry name" value="Probable ABC transporter, ATP-binding subunit"/>
    <property type="match status" value="1"/>
</dbReference>
<dbReference type="STRING" id="764298.STRMA_0686"/>
<dbReference type="RefSeq" id="WP_003080018.1">
    <property type="nucleotide sequence ID" value="NZ_AEUW02000001.1"/>
</dbReference>
<dbReference type="Proteomes" id="UP000003573">
    <property type="component" value="Unassembled WGS sequence"/>
</dbReference>
<evidence type="ECO:0000256" key="5">
    <source>
        <dbReference type="ARBA" id="ARBA00066388"/>
    </source>
</evidence>
<evidence type="ECO:0000256" key="2">
    <source>
        <dbReference type="ARBA" id="ARBA00022448"/>
    </source>
</evidence>
<dbReference type="PROSITE" id="PS00211">
    <property type="entry name" value="ABC_TRANSPORTER_1"/>
    <property type="match status" value="1"/>
</dbReference>
<keyword evidence="2" id="KW-0813">Transport</keyword>
<sequence length="241" mass="27282">MIRFDNISKSYDGDEVIHQLNFEVAKGEFFVLVGPSGCGKTTTLKMINRLVEPSEGSILLDRKEIERFPLRELRLDIGYVLQQIALFPNLTVEENIELIPEMKGWSKKKRFEKTRSLLDKVGLAADDYLKRYPNDLSGGEQQRVGILRAIIANPRILLMDEPFSALDAISRKQLQDLMLSLQEELGITVIFVTHDIEEAKKLADRIAVFQNGEIVQLASPIDIEKHPANTFVANLFGGEKQ</sequence>
<protein>
    <recommendedName>
        <fullName evidence="5">ABC-type quaternary amine transporter</fullName>
        <ecNumber evidence="5">7.6.2.9</ecNumber>
    </recommendedName>
</protein>
<dbReference type="EMBL" id="AEUW02000001">
    <property type="protein sequence ID" value="EHJ52221.1"/>
    <property type="molecule type" value="Genomic_DNA"/>
</dbReference>
<dbReference type="SMART" id="SM00382">
    <property type="entry name" value="AAA"/>
    <property type="match status" value="1"/>
</dbReference>
<dbReference type="OrthoDB" id="9802264at2"/>
<organism evidence="7 8">
    <name type="scientific">Streptococcus macacae NCTC 11558</name>
    <dbReference type="NCBI Taxonomy" id="764298"/>
    <lineage>
        <taxon>Bacteria</taxon>
        <taxon>Bacillati</taxon>
        <taxon>Bacillota</taxon>
        <taxon>Bacilli</taxon>
        <taxon>Lactobacillales</taxon>
        <taxon>Streptococcaceae</taxon>
        <taxon>Streptococcus</taxon>
    </lineage>
</organism>
<dbReference type="GO" id="GO:0016887">
    <property type="term" value="F:ATP hydrolysis activity"/>
    <property type="evidence" value="ECO:0007669"/>
    <property type="project" value="InterPro"/>
</dbReference>
<name>G5JUE5_9STRE</name>
<dbReference type="eggNOG" id="COG1125">
    <property type="taxonomic scope" value="Bacteria"/>
</dbReference>
<dbReference type="PANTHER" id="PTHR43117:SF4">
    <property type="entry name" value="OSMOPROTECTANT IMPORT ATP-BINDING PROTEIN OSMV"/>
    <property type="match status" value="1"/>
</dbReference>
<dbReference type="PANTHER" id="PTHR43117">
    <property type="entry name" value="OSMOPROTECTANT IMPORT ATP-BINDING PROTEIN OSMV"/>
    <property type="match status" value="1"/>
</dbReference>
<dbReference type="Pfam" id="PF00005">
    <property type="entry name" value="ABC_tran"/>
    <property type="match status" value="1"/>
</dbReference>
<dbReference type="InterPro" id="IPR027417">
    <property type="entry name" value="P-loop_NTPase"/>
</dbReference>
<evidence type="ECO:0000256" key="4">
    <source>
        <dbReference type="ARBA" id="ARBA00022840"/>
    </source>
</evidence>